<proteinExistence type="predicted"/>
<feature type="transmembrane region" description="Helical" evidence="1">
    <location>
        <begin position="199"/>
        <end position="219"/>
    </location>
</feature>
<gene>
    <name evidence="2" type="ordered locus">Emtol_2730</name>
</gene>
<keyword evidence="3" id="KW-1185">Reference proteome</keyword>
<evidence type="ECO:0000313" key="3">
    <source>
        <dbReference type="Proteomes" id="UP000002875"/>
    </source>
</evidence>
<feature type="transmembrane region" description="Helical" evidence="1">
    <location>
        <begin position="12"/>
        <end position="32"/>
    </location>
</feature>
<keyword evidence="1" id="KW-1133">Transmembrane helix</keyword>
<dbReference type="Proteomes" id="UP000002875">
    <property type="component" value="Chromosome"/>
</dbReference>
<accession>A0ABN4APV5</accession>
<reference evidence="2 3" key="1">
    <citation type="submission" date="2011-07" db="EMBL/GenBank/DDBJ databases">
        <title>The complete genome of chromosome of Emticicia oligotrophica DSM 17448.</title>
        <authorList>
            <consortium name="US DOE Joint Genome Institute (JGI-PGF)"/>
            <person name="Lucas S."/>
            <person name="Han J."/>
            <person name="Lapidus A."/>
            <person name="Bruce D."/>
            <person name="Goodwin L."/>
            <person name="Pitluck S."/>
            <person name="Peters L."/>
            <person name="Kyrpides N."/>
            <person name="Mavromatis K."/>
            <person name="Ivanova N."/>
            <person name="Ovchinnikova G."/>
            <person name="Teshima H."/>
            <person name="Detter J.C."/>
            <person name="Tapia R."/>
            <person name="Han C."/>
            <person name="Land M."/>
            <person name="Hauser L."/>
            <person name="Markowitz V."/>
            <person name="Cheng J.-F."/>
            <person name="Hugenholtz P."/>
            <person name="Woyke T."/>
            <person name="Wu D."/>
            <person name="Tindall B."/>
            <person name="Pomrenke H."/>
            <person name="Brambilla E."/>
            <person name="Klenk H.-P."/>
            <person name="Eisen J.A."/>
        </authorList>
    </citation>
    <scope>NUCLEOTIDE SEQUENCE [LARGE SCALE GENOMIC DNA]</scope>
    <source>
        <strain evidence="2 3">DSM 17448</strain>
    </source>
</reference>
<evidence type="ECO:0000256" key="1">
    <source>
        <dbReference type="SAM" id="Phobius"/>
    </source>
</evidence>
<organism evidence="2 3">
    <name type="scientific">Emticicia oligotrophica (strain DSM 17448 / CIP 109782 / MTCC 6937 / GPTSA100-15)</name>
    <dbReference type="NCBI Taxonomy" id="929562"/>
    <lineage>
        <taxon>Bacteria</taxon>
        <taxon>Pseudomonadati</taxon>
        <taxon>Bacteroidota</taxon>
        <taxon>Cytophagia</taxon>
        <taxon>Cytophagales</taxon>
        <taxon>Leadbetterellaceae</taxon>
        <taxon>Emticicia</taxon>
    </lineage>
</organism>
<evidence type="ECO:0000313" key="2">
    <source>
        <dbReference type="EMBL" id="AFK03866.1"/>
    </source>
</evidence>
<feature type="transmembrane region" description="Helical" evidence="1">
    <location>
        <begin position="139"/>
        <end position="161"/>
    </location>
</feature>
<protein>
    <recommendedName>
        <fullName evidence="4">DUF4386 domain-containing protein</fullName>
    </recommendedName>
</protein>
<feature type="transmembrane region" description="Helical" evidence="1">
    <location>
        <begin position="52"/>
        <end position="77"/>
    </location>
</feature>
<dbReference type="EMBL" id="CP002961">
    <property type="protein sequence ID" value="AFK03866.1"/>
    <property type="molecule type" value="Genomic_DNA"/>
</dbReference>
<dbReference type="RefSeq" id="WP_015029562.1">
    <property type="nucleotide sequence ID" value="NC_018748.1"/>
</dbReference>
<sequence>MNIQKNDKQNATITGIFFILAAISSIIGLKLYDPILAETDFITSSHQHHHAIVWGAINELILCITATGTGLMMYPYLKKYNESLGLGYLSFRMLEVVFIMMGIVAVLAVLSISQHYANHAIDKPTATALGLAFIEFHDWTFMLGPNFMLAINTFIYSYVFFQTRLLPKKLAILGLTSACLIMLAAMLEMFHIIEQISTLGVILAIPIALYEMSLAVYLIRKGFQIEENK</sequence>
<keyword evidence="1" id="KW-0472">Membrane</keyword>
<dbReference type="Pfam" id="PF14329">
    <property type="entry name" value="DUF4386"/>
    <property type="match status" value="1"/>
</dbReference>
<keyword evidence="1" id="KW-0812">Transmembrane</keyword>
<feature type="transmembrane region" description="Helical" evidence="1">
    <location>
        <begin position="170"/>
        <end position="193"/>
    </location>
</feature>
<name>A0ABN4APV5_EMTOG</name>
<evidence type="ECO:0008006" key="4">
    <source>
        <dbReference type="Google" id="ProtNLM"/>
    </source>
</evidence>
<dbReference type="InterPro" id="IPR025495">
    <property type="entry name" value="DUF4386"/>
</dbReference>
<feature type="transmembrane region" description="Helical" evidence="1">
    <location>
        <begin position="89"/>
        <end position="112"/>
    </location>
</feature>